<dbReference type="AlphaFoldDB" id="A0A2U1QM51"/>
<evidence type="ECO:0000313" key="3">
    <source>
        <dbReference type="Proteomes" id="UP000245207"/>
    </source>
</evidence>
<dbReference type="PANTHER" id="PTHR33052">
    <property type="entry name" value="DUF4228 DOMAIN PROTEIN-RELATED"/>
    <property type="match status" value="1"/>
</dbReference>
<evidence type="ECO:0000256" key="1">
    <source>
        <dbReference type="SAM" id="SignalP"/>
    </source>
</evidence>
<dbReference type="Pfam" id="PF14009">
    <property type="entry name" value="PADRE"/>
    <property type="match status" value="1"/>
</dbReference>
<dbReference type="OrthoDB" id="1856818at2759"/>
<proteinExistence type="predicted"/>
<keyword evidence="1" id="KW-0732">Signal</keyword>
<accession>A0A2U1QM51</accession>
<reference evidence="2 3" key="1">
    <citation type="journal article" date="2018" name="Mol. Plant">
        <title>The genome of Artemisia annua provides insight into the evolution of Asteraceae family and artemisinin biosynthesis.</title>
        <authorList>
            <person name="Shen Q."/>
            <person name="Zhang L."/>
            <person name="Liao Z."/>
            <person name="Wang S."/>
            <person name="Yan T."/>
            <person name="Shi P."/>
            <person name="Liu M."/>
            <person name="Fu X."/>
            <person name="Pan Q."/>
            <person name="Wang Y."/>
            <person name="Lv Z."/>
            <person name="Lu X."/>
            <person name="Zhang F."/>
            <person name="Jiang W."/>
            <person name="Ma Y."/>
            <person name="Chen M."/>
            <person name="Hao X."/>
            <person name="Li L."/>
            <person name="Tang Y."/>
            <person name="Lv G."/>
            <person name="Zhou Y."/>
            <person name="Sun X."/>
            <person name="Brodelius P.E."/>
            <person name="Rose J.K.C."/>
            <person name="Tang K."/>
        </authorList>
    </citation>
    <scope>NUCLEOTIDE SEQUENCE [LARGE SCALE GENOMIC DNA]</scope>
    <source>
        <strain evidence="3">cv. Huhao1</strain>
        <tissue evidence="2">Leaf</tissue>
    </source>
</reference>
<feature type="chain" id="PRO_5015409084" evidence="1">
    <location>
        <begin position="18"/>
        <end position="148"/>
    </location>
</feature>
<keyword evidence="3" id="KW-1185">Reference proteome</keyword>
<dbReference type="Proteomes" id="UP000245207">
    <property type="component" value="Unassembled WGS sequence"/>
</dbReference>
<feature type="signal peptide" evidence="1">
    <location>
        <begin position="1"/>
        <end position="17"/>
    </location>
</feature>
<comment type="caution">
    <text evidence="2">The sequence shown here is derived from an EMBL/GenBank/DDBJ whole genome shotgun (WGS) entry which is preliminary data.</text>
</comment>
<evidence type="ECO:0000313" key="2">
    <source>
        <dbReference type="EMBL" id="PWA99071.1"/>
    </source>
</evidence>
<dbReference type="EMBL" id="PKPP01000036">
    <property type="protein sequence ID" value="PWA99071.1"/>
    <property type="molecule type" value="Genomic_DNA"/>
</dbReference>
<sequence length="148" mass="16540">MGNSLMCCLSCMLPCGALDLIRIVHLNGQVEEITHPVTAHDVLINYPNHVLTKSSSHGVVRRILIISDGMKLKRGNIYFLVPLSSIPESTRKHHQKLKPVVAPTITNDISSPSSHVRVVSTSSCRPRKARRAIQTRDWKPILESIFEE</sequence>
<name>A0A2U1QM51_ARTAN</name>
<gene>
    <name evidence="2" type="ORF">CTI12_AA013160</name>
</gene>
<dbReference type="InterPro" id="IPR025322">
    <property type="entry name" value="PADRE_dom"/>
</dbReference>
<organism evidence="2 3">
    <name type="scientific">Artemisia annua</name>
    <name type="common">Sweet wormwood</name>
    <dbReference type="NCBI Taxonomy" id="35608"/>
    <lineage>
        <taxon>Eukaryota</taxon>
        <taxon>Viridiplantae</taxon>
        <taxon>Streptophyta</taxon>
        <taxon>Embryophyta</taxon>
        <taxon>Tracheophyta</taxon>
        <taxon>Spermatophyta</taxon>
        <taxon>Magnoliopsida</taxon>
        <taxon>eudicotyledons</taxon>
        <taxon>Gunneridae</taxon>
        <taxon>Pentapetalae</taxon>
        <taxon>asterids</taxon>
        <taxon>campanulids</taxon>
        <taxon>Asterales</taxon>
        <taxon>Asteraceae</taxon>
        <taxon>Asteroideae</taxon>
        <taxon>Anthemideae</taxon>
        <taxon>Artemisiinae</taxon>
        <taxon>Artemisia</taxon>
    </lineage>
</organism>
<dbReference type="STRING" id="35608.A0A2U1QM51"/>
<protein>
    <submittedName>
        <fullName evidence="2">Uncharacterized protein</fullName>
    </submittedName>
</protein>